<feature type="transmembrane region" description="Helical" evidence="1">
    <location>
        <begin position="136"/>
        <end position="158"/>
    </location>
</feature>
<feature type="transmembrane region" description="Helical" evidence="1">
    <location>
        <begin position="224"/>
        <end position="243"/>
    </location>
</feature>
<dbReference type="SUPFAM" id="SSF46785">
    <property type="entry name" value="Winged helix' DNA-binding domain"/>
    <property type="match status" value="1"/>
</dbReference>
<proteinExistence type="predicted"/>
<dbReference type="InterPro" id="IPR011991">
    <property type="entry name" value="ArsR-like_HTH"/>
</dbReference>
<dbReference type="SMART" id="SM00418">
    <property type="entry name" value="HTH_ARSR"/>
    <property type="match status" value="1"/>
</dbReference>
<reference evidence="3" key="1">
    <citation type="journal article" date="2020" name="mSystems">
        <title>Genome- and Community-Level Interaction Insights into Carbon Utilization and Element Cycling Functions of Hydrothermarchaeota in Hydrothermal Sediment.</title>
        <authorList>
            <person name="Zhou Z."/>
            <person name="Liu Y."/>
            <person name="Xu W."/>
            <person name="Pan J."/>
            <person name="Luo Z.H."/>
            <person name="Li M."/>
        </authorList>
    </citation>
    <scope>NUCLEOTIDE SEQUENCE [LARGE SCALE GENOMIC DNA]</scope>
    <source>
        <strain evidence="3">SpSt-1038</strain>
    </source>
</reference>
<dbReference type="CDD" id="cd00090">
    <property type="entry name" value="HTH_ARSR"/>
    <property type="match status" value="1"/>
</dbReference>
<accession>A0A7J3UXW2</accession>
<protein>
    <submittedName>
        <fullName evidence="3">ArsR family transcriptional regulator</fullName>
    </submittedName>
</protein>
<dbReference type="InterPro" id="IPR001845">
    <property type="entry name" value="HTH_ArsR_DNA-bd_dom"/>
</dbReference>
<keyword evidence="1" id="KW-0812">Transmembrane</keyword>
<dbReference type="InterPro" id="IPR036390">
    <property type="entry name" value="WH_DNA-bd_sf"/>
</dbReference>
<organism evidence="3">
    <name type="scientific">Candidatus Methanosuratincola petrocarbonis</name>
    <name type="common">ex Vanwonterghem et al. 2016</name>
    <dbReference type="NCBI Taxonomy" id="1867261"/>
    <lineage>
        <taxon>Archaea</taxon>
        <taxon>Thermoproteota</taxon>
        <taxon>Methanosuratincolia</taxon>
        <taxon>Candidatus Methanomethylicales</taxon>
        <taxon>Candidatus Methanomethylicaceae</taxon>
        <taxon>Candidatus Methanosuratincola (ex Vanwonterghem et al. 2016)</taxon>
    </lineage>
</organism>
<evidence type="ECO:0000259" key="2">
    <source>
        <dbReference type="SMART" id="SM00418"/>
    </source>
</evidence>
<gene>
    <name evidence="3" type="ORF">ENL91_00820</name>
</gene>
<dbReference type="EMBL" id="DRVT01000010">
    <property type="protein sequence ID" value="HHI48695.1"/>
    <property type="molecule type" value="Genomic_DNA"/>
</dbReference>
<dbReference type="AlphaFoldDB" id="A0A7J3UXW2"/>
<keyword evidence="1" id="KW-0472">Membrane</keyword>
<dbReference type="Gene3D" id="1.10.10.10">
    <property type="entry name" value="Winged helix-like DNA-binding domain superfamily/Winged helix DNA-binding domain"/>
    <property type="match status" value="1"/>
</dbReference>
<dbReference type="Pfam" id="PF12840">
    <property type="entry name" value="HTH_20"/>
    <property type="match status" value="1"/>
</dbReference>
<evidence type="ECO:0000313" key="3">
    <source>
        <dbReference type="EMBL" id="HHI48695.1"/>
    </source>
</evidence>
<feature type="domain" description="HTH arsR-type" evidence="2">
    <location>
        <begin position="3"/>
        <end position="76"/>
    </location>
</feature>
<keyword evidence="1" id="KW-1133">Transmembrane helix</keyword>
<sequence length="244" mass="26896">MLAVASVLKNPHRRRILELLYSRKAMTPKEIAEDLKIGVPTVYYHLEILREYVQKTARGEFSITDKGMEAYKKEVLNSPESVGTSHAFVYRIISRPVLLLVMGLAAAAAELSACSILGYVPLLMGYVPVLEASSLFFNYAASLVVAFIVFEFASLAITRRLGGEAALFAGTMISRAPLLLLFLIPAAGLGGSIFSIIMTALAQLLSVFIMSIFLSLSRGLRQEYSIMICLIILYGNLLVYSRMW</sequence>
<comment type="caution">
    <text evidence="3">The sequence shown here is derived from an EMBL/GenBank/DDBJ whole genome shotgun (WGS) entry which is preliminary data.</text>
</comment>
<feature type="transmembrane region" description="Helical" evidence="1">
    <location>
        <begin position="193"/>
        <end position="217"/>
    </location>
</feature>
<dbReference type="GO" id="GO:0003700">
    <property type="term" value="F:DNA-binding transcription factor activity"/>
    <property type="evidence" value="ECO:0007669"/>
    <property type="project" value="InterPro"/>
</dbReference>
<feature type="transmembrane region" description="Helical" evidence="1">
    <location>
        <begin position="97"/>
        <end position="124"/>
    </location>
</feature>
<evidence type="ECO:0000256" key="1">
    <source>
        <dbReference type="SAM" id="Phobius"/>
    </source>
</evidence>
<name>A0A7J3UXW2_9CREN</name>
<dbReference type="InterPro" id="IPR036388">
    <property type="entry name" value="WH-like_DNA-bd_sf"/>
</dbReference>